<keyword evidence="1" id="KW-0346">Stress response</keyword>
<name>A0A9D4Z8F2_ADICA</name>
<protein>
    <recommendedName>
        <fullName evidence="4">SHSP domain-containing protein</fullName>
    </recommendedName>
</protein>
<dbReference type="Gene3D" id="2.60.40.790">
    <property type="match status" value="1"/>
</dbReference>
<evidence type="ECO:0000256" key="1">
    <source>
        <dbReference type="ARBA" id="ARBA00023016"/>
    </source>
</evidence>
<evidence type="ECO:0000259" key="4">
    <source>
        <dbReference type="PROSITE" id="PS01031"/>
    </source>
</evidence>
<dbReference type="PANTHER" id="PTHR11527">
    <property type="entry name" value="HEAT-SHOCK PROTEIN 20 FAMILY MEMBER"/>
    <property type="match status" value="1"/>
</dbReference>
<dbReference type="Pfam" id="PF00011">
    <property type="entry name" value="HSP20"/>
    <property type="match status" value="1"/>
</dbReference>
<reference evidence="6" key="1">
    <citation type="submission" date="2021-01" db="EMBL/GenBank/DDBJ databases">
        <title>Adiantum capillus-veneris genome.</title>
        <authorList>
            <person name="Fang Y."/>
            <person name="Liao Q."/>
        </authorList>
    </citation>
    <scope>NUCLEOTIDE SEQUENCE</scope>
    <source>
        <strain evidence="6">H3</strain>
        <tissue evidence="6">Leaf</tissue>
    </source>
</reference>
<sequence length="164" mass="18466">MALSLFDRRNDDPWDSFFMDPFPFSSSSLMRAAFPSFPDQHPSFARDVAAVANTQVDWKETPDSHIFKANLPGLAKEDVKVHVEDGNVLQITGERKQEETSSGDRWHRVERAHGSFLRRFRLPDNVKAEEVKAGMENGVLTITIPKVALPEPKSNVRTIDISSS</sequence>
<accession>A0A9D4Z8F2</accession>
<evidence type="ECO:0000313" key="7">
    <source>
        <dbReference type="Proteomes" id="UP000886520"/>
    </source>
</evidence>
<comment type="similarity">
    <text evidence="2 3">Belongs to the small heat shock protein (HSP20) family.</text>
</comment>
<evidence type="ECO:0000313" key="5">
    <source>
        <dbReference type="EMBL" id="KAI5064017.1"/>
    </source>
</evidence>
<dbReference type="AlphaFoldDB" id="A0A9D4Z8F2"/>
<gene>
    <name evidence="5" type="ORF">GOP47_0020687</name>
    <name evidence="6" type="ORF">GOP47_0021177</name>
</gene>
<dbReference type="EMBL" id="JABFUD020000020">
    <property type="protein sequence ID" value="KAI5064507.1"/>
    <property type="molecule type" value="Genomic_DNA"/>
</dbReference>
<dbReference type="PROSITE" id="PS01031">
    <property type="entry name" value="SHSP"/>
    <property type="match status" value="1"/>
</dbReference>
<dbReference type="CDD" id="cd06472">
    <property type="entry name" value="ACD_ScHsp26_like"/>
    <property type="match status" value="1"/>
</dbReference>
<keyword evidence="7" id="KW-1185">Reference proteome</keyword>
<dbReference type="InterPro" id="IPR008978">
    <property type="entry name" value="HSP20-like_chaperone"/>
</dbReference>
<evidence type="ECO:0000256" key="3">
    <source>
        <dbReference type="RuleBase" id="RU003616"/>
    </source>
</evidence>
<proteinExistence type="inferred from homology"/>
<feature type="domain" description="SHSP" evidence="4">
    <location>
        <begin position="47"/>
        <end position="164"/>
    </location>
</feature>
<organism evidence="6 7">
    <name type="scientific">Adiantum capillus-veneris</name>
    <name type="common">Maidenhair fern</name>
    <dbReference type="NCBI Taxonomy" id="13818"/>
    <lineage>
        <taxon>Eukaryota</taxon>
        <taxon>Viridiplantae</taxon>
        <taxon>Streptophyta</taxon>
        <taxon>Embryophyta</taxon>
        <taxon>Tracheophyta</taxon>
        <taxon>Polypodiopsida</taxon>
        <taxon>Polypodiidae</taxon>
        <taxon>Polypodiales</taxon>
        <taxon>Pteridineae</taxon>
        <taxon>Pteridaceae</taxon>
        <taxon>Vittarioideae</taxon>
        <taxon>Adiantum</taxon>
    </lineage>
</organism>
<dbReference type="InterPro" id="IPR031107">
    <property type="entry name" value="Small_HSP"/>
</dbReference>
<comment type="caution">
    <text evidence="6">The sequence shown here is derived from an EMBL/GenBank/DDBJ whole genome shotgun (WGS) entry which is preliminary data.</text>
</comment>
<dbReference type="Proteomes" id="UP000886520">
    <property type="component" value="Chromosome 20"/>
</dbReference>
<dbReference type="EMBL" id="JABFUD020000020">
    <property type="protein sequence ID" value="KAI5064017.1"/>
    <property type="molecule type" value="Genomic_DNA"/>
</dbReference>
<dbReference type="OrthoDB" id="5511210at2759"/>
<dbReference type="SUPFAM" id="SSF49764">
    <property type="entry name" value="HSP20-like chaperones"/>
    <property type="match status" value="1"/>
</dbReference>
<dbReference type="InterPro" id="IPR002068">
    <property type="entry name" value="A-crystallin/Hsp20_dom"/>
</dbReference>
<evidence type="ECO:0000256" key="2">
    <source>
        <dbReference type="PROSITE-ProRule" id="PRU00285"/>
    </source>
</evidence>
<dbReference type="FunFam" id="2.60.40.790:FF:000053">
    <property type="entry name" value="17.5 kDa class I heat shock protein"/>
    <property type="match status" value="1"/>
</dbReference>
<evidence type="ECO:0000313" key="6">
    <source>
        <dbReference type="EMBL" id="KAI5064507.1"/>
    </source>
</evidence>